<feature type="region of interest" description="Disordered" evidence="1">
    <location>
        <begin position="193"/>
        <end position="233"/>
    </location>
</feature>
<dbReference type="AlphaFoldDB" id="A0A2W4WGS4"/>
<feature type="compositionally biased region" description="Polar residues" evidence="1">
    <location>
        <begin position="199"/>
        <end position="211"/>
    </location>
</feature>
<dbReference type="Pfam" id="PF14602">
    <property type="entry name" value="Hexapep_2"/>
    <property type="match status" value="1"/>
</dbReference>
<organism evidence="3 4">
    <name type="scientific">Leptolyngbya foveolarum</name>
    <dbReference type="NCBI Taxonomy" id="47253"/>
    <lineage>
        <taxon>Bacteria</taxon>
        <taxon>Bacillati</taxon>
        <taxon>Cyanobacteriota</taxon>
        <taxon>Cyanophyceae</taxon>
        <taxon>Leptolyngbyales</taxon>
        <taxon>Leptolyngbyaceae</taxon>
        <taxon>Leptolyngbya group</taxon>
        <taxon>Leptolyngbya</taxon>
    </lineage>
</organism>
<feature type="compositionally biased region" description="Low complexity" evidence="1">
    <location>
        <begin position="501"/>
        <end position="516"/>
    </location>
</feature>
<feature type="region of interest" description="Disordered" evidence="1">
    <location>
        <begin position="323"/>
        <end position="385"/>
    </location>
</feature>
<dbReference type="InterPro" id="IPR001451">
    <property type="entry name" value="Hexapep"/>
</dbReference>
<protein>
    <recommendedName>
        <fullName evidence="2">Ribulose bisphosphate carboxylase small subunit domain-containing protein</fullName>
    </recommendedName>
</protein>
<feature type="compositionally biased region" description="Polar residues" evidence="1">
    <location>
        <begin position="745"/>
        <end position="762"/>
    </location>
</feature>
<accession>A0A2W4WGS4</accession>
<dbReference type="GO" id="GO:0031470">
    <property type="term" value="C:carboxysome"/>
    <property type="evidence" value="ECO:0007669"/>
    <property type="project" value="UniProtKB-ARBA"/>
</dbReference>
<reference evidence="4" key="1">
    <citation type="submission" date="2018-04" db="EMBL/GenBank/DDBJ databases">
        <authorList>
            <person name="Cornet L."/>
        </authorList>
    </citation>
    <scope>NUCLEOTIDE SEQUENCE [LARGE SCALE GENOMIC DNA]</scope>
</reference>
<dbReference type="InterPro" id="IPR011004">
    <property type="entry name" value="Trimer_LpxA-like_sf"/>
</dbReference>
<comment type="caution">
    <text evidence="3">The sequence shown here is derived from an EMBL/GenBank/DDBJ whole genome shotgun (WGS) entry which is preliminary data.</text>
</comment>
<feature type="compositionally biased region" description="Polar residues" evidence="1">
    <location>
        <begin position="220"/>
        <end position="233"/>
    </location>
</feature>
<feature type="region of interest" description="Disordered" evidence="1">
    <location>
        <begin position="738"/>
        <end position="828"/>
    </location>
</feature>
<feature type="domain" description="Ribulose bisphosphate carboxylase small subunit" evidence="2">
    <location>
        <begin position="373"/>
        <end position="466"/>
    </location>
</feature>
<proteinExistence type="predicted"/>
<dbReference type="InterPro" id="IPR036385">
    <property type="entry name" value="RuBisCO_ssu_sf"/>
</dbReference>
<evidence type="ECO:0000313" key="4">
    <source>
        <dbReference type="Proteomes" id="UP000249354"/>
    </source>
</evidence>
<name>A0A2W4WGS4_9CYAN</name>
<dbReference type="SUPFAM" id="SSF51161">
    <property type="entry name" value="Trimeric LpxA-like enzymes"/>
    <property type="match status" value="1"/>
</dbReference>
<evidence type="ECO:0000313" key="3">
    <source>
        <dbReference type="EMBL" id="PZO23311.1"/>
    </source>
</evidence>
<dbReference type="EMBL" id="QBMC01000002">
    <property type="protein sequence ID" value="PZO23311.1"/>
    <property type="molecule type" value="Genomic_DNA"/>
</dbReference>
<feature type="compositionally biased region" description="Gly residues" evidence="1">
    <location>
        <begin position="488"/>
        <end position="500"/>
    </location>
</feature>
<dbReference type="SMART" id="SM00961">
    <property type="entry name" value="RuBisCO_small"/>
    <property type="match status" value="5"/>
</dbReference>
<feature type="compositionally biased region" description="Low complexity" evidence="1">
    <location>
        <begin position="602"/>
        <end position="617"/>
    </location>
</feature>
<dbReference type="PANTHER" id="PTHR43360:SF1">
    <property type="entry name" value="CARBOXYSOME ASSEMBLY PROTEIN CCMM"/>
    <property type="match status" value="1"/>
</dbReference>
<gene>
    <name evidence="3" type="ORF">DCF25_00510</name>
</gene>
<feature type="domain" description="Ribulose bisphosphate carboxylase small subunit" evidence="2">
    <location>
        <begin position="509"/>
        <end position="599"/>
    </location>
</feature>
<evidence type="ECO:0000256" key="1">
    <source>
        <dbReference type="SAM" id="MobiDB-lite"/>
    </source>
</evidence>
<dbReference type="SUPFAM" id="SSF55239">
    <property type="entry name" value="RuBisCO, small subunit"/>
    <property type="match status" value="5"/>
</dbReference>
<reference evidence="3 4" key="2">
    <citation type="submission" date="2018-06" db="EMBL/GenBank/DDBJ databases">
        <title>Metagenomic assembly of (sub)arctic Cyanobacteria and their associated microbiome from non-axenic cultures.</title>
        <authorList>
            <person name="Baurain D."/>
        </authorList>
    </citation>
    <scope>NUCLEOTIDE SEQUENCE [LARGE SCALE GENOMIC DNA]</scope>
    <source>
        <strain evidence="3">ULC129bin1</strain>
    </source>
</reference>
<sequence length="911" mass="97102">MVAQTSSRTQAIARSRPSFQSSSRAYPTVDAAANVHEFSLVEGRVSVGAGAMIAPGTAVTAEPGAAIVVSDRAQLLPGVIAEATAGPQVTGEDGSPCSIWVGAGSAIAHKSLIHSPAYIGKNCFIGFRSTIYNARLGDGCVVMMHVLVQDVEIPPGKCIPSGSIITSQHQADQLPNVRPEDTEFVREVIGTLPDENRRSPNISRANTSKSRQVPIHKATARQTAPSAYSAATHSTANKGANMQTQRLSPEIVQQVRQYLSQGYRIGMEHADKRHYQSGVWETCSPIREQNEQAVFSGLERCLAEHEGEYVRMFGIDPKAKRRMGMTTVRRPGDKVNDGSANAAAPRDAYGSDSRATQSGYSVHRNDGPQNGTSQHNGQGGGLTPGIAQEVRNLLSSGYLIGTEHAGPRHYRSNVWKVCSPIETTNEREVFAKLEHCLDEHSGEYIRMFGIDPKEKSRMATTTIQKADGKPVEISAHAVPQANGSGQSPAGGAGSSGGYSQGGRSQSGDSQNGGNASDEVAQAVSQILRSGNKIGIEFADKRRYRSGIWQTAPSIKASSESAAISQLQGFLSQNADKYVRVFGINPEMKTRGSSMTIQKPGKSSSGQSGSSSSQSGSGRNAGRDSSSGDPINANPPHYDDPAFRGQPSSYGADGYSAKNAGGMASEVMDQVTQLVNQGHKISIEYADKRRYRSGIWKTGEAINARRPAEAISALGKQLANHKDNYVRLVGVDPKAKRRVVEKTIQRPGQPSYKTVSGTGQDPINANPPHYDDPAFRGQPSSYNGNEYSARKAGGGGGYGNQSTGSNGNSSGGGYGNQSVGSNGNGGGIESEVMDQVTQLVNQGHRISVEYADKRRYRSGIWKTGEAIDARRPAEAISALGKQLARHQGEYVRLIGVDPQAKRRVLEATIQRP</sequence>
<dbReference type="Gene3D" id="2.160.10.10">
    <property type="entry name" value="Hexapeptide repeat proteins"/>
    <property type="match status" value="1"/>
</dbReference>
<feature type="domain" description="Ribulose bisphosphate carboxylase small subunit" evidence="2">
    <location>
        <begin position="818"/>
        <end position="911"/>
    </location>
</feature>
<dbReference type="PANTHER" id="PTHR43360">
    <property type="entry name" value="CARBON DIOXIDE CONCENTRATING MECHANISM PROTEIN CCMM"/>
    <property type="match status" value="1"/>
</dbReference>
<dbReference type="InterPro" id="IPR000894">
    <property type="entry name" value="RuBisCO_ssu_dom"/>
</dbReference>
<feature type="region of interest" description="Disordered" evidence="1">
    <location>
        <begin position="479"/>
        <end position="519"/>
    </location>
</feature>
<feature type="domain" description="Ribulose bisphosphate carboxylase small subunit" evidence="2">
    <location>
        <begin position="653"/>
        <end position="746"/>
    </location>
</feature>
<dbReference type="Pfam" id="PF00101">
    <property type="entry name" value="RuBisCO_small"/>
    <property type="match status" value="5"/>
</dbReference>
<dbReference type="GO" id="GO:0043886">
    <property type="term" value="F:structural constituent of carboxysome shell"/>
    <property type="evidence" value="ECO:0007669"/>
    <property type="project" value="UniProtKB-ARBA"/>
</dbReference>
<feature type="region of interest" description="Disordered" evidence="1">
    <location>
        <begin position="588"/>
        <end position="655"/>
    </location>
</feature>
<dbReference type="InterPro" id="IPR052265">
    <property type="entry name" value="Gamma-CA"/>
</dbReference>
<dbReference type="Proteomes" id="UP000249354">
    <property type="component" value="Unassembled WGS sequence"/>
</dbReference>
<evidence type="ECO:0000259" key="2">
    <source>
        <dbReference type="SMART" id="SM00961"/>
    </source>
</evidence>
<feature type="domain" description="Ribulose bisphosphate carboxylase small subunit" evidence="2">
    <location>
        <begin position="238"/>
        <end position="331"/>
    </location>
</feature>
<dbReference type="CDD" id="cd00307">
    <property type="entry name" value="RuBisCO_small_like"/>
    <property type="match status" value="3"/>
</dbReference>
<dbReference type="Gene3D" id="3.30.190.10">
    <property type="entry name" value="Ribulose bisphosphate carboxylase, small subunit"/>
    <property type="match status" value="5"/>
</dbReference>
<feature type="compositionally biased region" description="Polar residues" evidence="1">
    <location>
        <begin position="367"/>
        <end position="376"/>
    </location>
</feature>